<dbReference type="AlphaFoldDB" id="A0A7M2Y4E2"/>
<evidence type="ECO:0008006" key="3">
    <source>
        <dbReference type="Google" id="ProtNLM"/>
    </source>
</evidence>
<gene>
    <name evidence="1" type="ORF">Q73A0000_01395</name>
</gene>
<proteinExistence type="predicted"/>
<protein>
    <recommendedName>
        <fullName evidence="3">DUF4288 domain-containing protein</fullName>
    </recommendedName>
</protein>
<dbReference type="EMBL" id="CP040442">
    <property type="protein sequence ID" value="QOW09097.1"/>
    <property type="molecule type" value="Genomic_DNA"/>
</dbReference>
<name>A0A7M2Y4E2_9FLAO</name>
<dbReference type="RefSeq" id="WP_193812308.1">
    <property type="nucleotide sequence ID" value="NZ_CP040442.1"/>
</dbReference>
<accession>A0A7M2Y4E2</accession>
<dbReference type="KEGG" id="kfa:Q73A0000_01395"/>
<keyword evidence="2" id="KW-1185">Reference proteome</keyword>
<evidence type="ECO:0000313" key="1">
    <source>
        <dbReference type="EMBL" id="QOW09097.1"/>
    </source>
</evidence>
<sequence>MMTKYYYEVDIFTTTFEKDENETKPFRHIEKFEDENLSKAREEAEEYYNEKVVGIDTSTYIFPFASPEDFNMGENSAISIDFSLVECYDGQEIRHSLIEPDEAEETTAIENYLFSE</sequence>
<organism evidence="1 2">
    <name type="scientific">Kaistella flava</name>
    <name type="common">ex Peng et al. 2021</name>
    <dbReference type="NCBI Taxonomy" id="2038776"/>
    <lineage>
        <taxon>Bacteria</taxon>
        <taxon>Pseudomonadati</taxon>
        <taxon>Bacteroidota</taxon>
        <taxon>Flavobacteriia</taxon>
        <taxon>Flavobacteriales</taxon>
        <taxon>Weeksellaceae</taxon>
        <taxon>Chryseobacterium group</taxon>
        <taxon>Kaistella</taxon>
    </lineage>
</organism>
<evidence type="ECO:0000313" key="2">
    <source>
        <dbReference type="Proteomes" id="UP000594195"/>
    </source>
</evidence>
<reference evidence="1 2" key="1">
    <citation type="submission" date="2019-05" db="EMBL/GenBank/DDBJ databases">
        <title>Chryseobacterium sp. isolated from King George Island, maritime Antarctica.</title>
        <authorList>
            <person name="Peng X."/>
        </authorList>
    </citation>
    <scope>NUCLEOTIDE SEQUENCE [LARGE SCALE GENOMIC DNA]</scope>
    <source>
        <strain evidence="1 2">7-3A</strain>
    </source>
</reference>
<dbReference type="Proteomes" id="UP000594195">
    <property type="component" value="Chromosome"/>
</dbReference>